<dbReference type="GeneID" id="66986812"/>
<dbReference type="EMBL" id="AP024423">
    <property type="protein sequence ID" value="BCR92463.1"/>
    <property type="molecule type" value="Genomic_DNA"/>
</dbReference>
<reference evidence="3" key="2">
    <citation type="submission" date="2021-02" db="EMBL/GenBank/DDBJ databases">
        <title>Aspergillus chevalieri M1 genome sequence.</title>
        <authorList>
            <person name="Kadooka C."/>
            <person name="Mori K."/>
            <person name="Futagami T."/>
        </authorList>
    </citation>
    <scope>NUCLEOTIDE SEQUENCE</scope>
    <source>
        <strain evidence="3">M1</strain>
    </source>
</reference>
<keyword evidence="4" id="KW-1185">Reference proteome</keyword>
<keyword evidence="1" id="KW-0175">Coiled coil</keyword>
<dbReference type="Proteomes" id="UP000637239">
    <property type="component" value="Chromosome 8"/>
</dbReference>
<evidence type="ECO:0000313" key="3">
    <source>
        <dbReference type="EMBL" id="BCR92463.1"/>
    </source>
</evidence>
<name>A0A7R7ZS32_ASPCH</name>
<protein>
    <recommendedName>
        <fullName evidence="5">Zn(2)-C6 fungal-type domain-containing protein</fullName>
    </recommendedName>
</protein>
<evidence type="ECO:0000256" key="1">
    <source>
        <dbReference type="SAM" id="Coils"/>
    </source>
</evidence>
<sequence length="191" mass="21979">MSVEYRNRLRLADRIYREGEISFPCKRCSKMSERRPVECKRIPSTQKCGHCVRSGRKCERDVHAESEWKRIDRERERIASQLEEAERQSDELLMKVMRLRKQKRFLESRNLKMLDNDFGALEGMGEESSVPDEDLQEFERLLDAEAAQLAATSNNPSLTQMMNSPSFWENFDSAVAGGIPSPTGGNQSSSR</sequence>
<reference evidence="3" key="1">
    <citation type="submission" date="2021-01" db="EMBL/GenBank/DDBJ databases">
        <authorList>
            <consortium name="Aspergillus chevalieri M1 genome sequencing consortium"/>
            <person name="Kazuki M."/>
            <person name="Futagami T."/>
        </authorList>
    </citation>
    <scope>NUCLEOTIDE SEQUENCE</scope>
    <source>
        <strain evidence="3">M1</strain>
    </source>
</reference>
<dbReference type="KEGG" id="ache:ACHE_80363A"/>
<dbReference type="RefSeq" id="XP_043140976.1">
    <property type="nucleotide sequence ID" value="XM_043283725.1"/>
</dbReference>
<evidence type="ECO:0000256" key="2">
    <source>
        <dbReference type="SAM" id="MobiDB-lite"/>
    </source>
</evidence>
<feature type="region of interest" description="Disordered" evidence="2">
    <location>
        <begin position="170"/>
        <end position="191"/>
    </location>
</feature>
<evidence type="ECO:0008006" key="5">
    <source>
        <dbReference type="Google" id="ProtNLM"/>
    </source>
</evidence>
<proteinExistence type="predicted"/>
<evidence type="ECO:0000313" key="4">
    <source>
        <dbReference type="Proteomes" id="UP000637239"/>
    </source>
</evidence>
<gene>
    <name evidence="3" type="ORF">ACHE_80363A</name>
</gene>
<organism evidence="3 4">
    <name type="scientific">Aspergillus chevalieri</name>
    <name type="common">Eurotium chevalieri</name>
    <dbReference type="NCBI Taxonomy" id="182096"/>
    <lineage>
        <taxon>Eukaryota</taxon>
        <taxon>Fungi</taxon>
        <taxon>Dikarya</taxon>
        <taxon>Ascomycota</taxon>
        <taxon>Pezizomycotina</taxon>
        <taxon>Eurotiomycetes</taxon>
        <taxon>Eurotiomycetidae</taxon>
        <taxon>Eurotiales</taxon>
        <taxon>Aspergillaceae</taxon>
        <taxon>Aspergillus</taxon>
        <taxon>Aspergillus subgen. Aspergillus</taxon>
    </lineage>
</organism>
<accession>A0A7R7ZS32</accession>
<dbReference type="AlphaFoldDB" id="A0A7R7ZS32"/>
<feature type="coiled-coil region" evidence="1">
    <location>
        <begin position="68"/>
        <end position="109"/>
    </location>
</feature>